<accession>A0AAW9PXB8</accession>
<gene>
    <name evidence="6" type="ORF">V2H45_23390</name>
</gene>
<proteinExistence type="predicted"/>
<keyword evidence="3" id="KW-0418">Kinase</keyword>
<dbReference type="GO" id="GO:0000160">
    <property type="term" value="P:phosphorelay signal transduction system"/>
    <property type="evidence" value="ECO:0007669"/>
    <property type="project" value="UniProtKB-KW"/>
</dbReference>
<keyword evidence="6" id="KW-0067">ATP-binding</keyword>
<dbReference type="InterPro" id="IPR004358">
    <property type="entry name" value="Sig_transdc_His_kin-like_C"/>
</dbReference>
<evidence type="ECO:0000256" key="1">
    <source>
        <dbReference type="ARBA" id="ARBA00000085"/>
    </source>
</evidence>
<reference evidence="6" key="1">
    <citation type="submission" date="2024-01" db="EMBL/GenBank/DDBJ databases">
        <title>Bank of Algae and Cyanobacteria of the Azores (BACA) strain genomes.</title>
        <authorList>
            <person name="Luz R."/>
            <person name="Cordeiro R."/>
            <person name="Fonseca A."/>
            <person name="Goncalves V."/>
        </authorList>
    </citation>
    <scope>NUCLEOTIDE SEQUENCE</scope>
    <source>
        <strain evidence="6">BACA0141</strain>
    </source>
</reference>
<name>A0AAW9PXB8_9CYAN</name>
<dbReference type="RefSeq" id="WP_330486127.1">
    <property type="nucleotide sequence ID" value="NZ_JAZBJZ010000159.1"/>
</dbReference>
<protein>
    <recommendedName>
        <fullName evidence="2">histidine kinase</fullName>
        <ecNumber evidence="2">2.7.13.3</ecNumber>
    </recommendedName>
</protein>
<keyword evidence="3" id="KW-0808">Transferase</keyword>
<dbReference type="Pfam" id="PF13589">
    <property type="entry name" value="HATPase_c_3"/>
    <property type="match status" value="1"/>
</dbReference>
<evidence type="ECO:0000259" key="5">
    <source>
        <dbReference type="PROSITE" id="PS50109"/>
    </source>
</evidence>
<comment type="catalytic activity">
    <reaction evidence="1">
        <text>ATP + protein L-histidine = ADP + protein N-phospho-L-histidine.</text>
        <dbReference type="EC" id="2.7.13.3"/>
    </reaction>
</comment>
<dbReference type="InterPro" id="IPR005467">
    <property type="entry name" value="His_kinase_dom"/>
</dbReference>
<evidence type="ECO:0000256" key="4">
    <source>
        <dbReference type="ARBA" id="ARBA00023012"/>
    </source>
</evidence>
<dbReference type="EC" id="2.7.13.3" evidence="2"/>
<comment type="caution">
    <text evidence="6">The sequence shown here is derived from an EMBL/GenBank/DDBJ whole genome shotgun (WGS) entry which is preliminary data.</text>
</comment>
<evidence type="ECO:0000313" key="6">
    <source>
        <dbReference type="EMBL" id="MEE3719690.1"/>
    </source>
</evidence>
<evidence type="ECO:0000256" key="3">
    <source>
        <dbReference type="ARBA" id="ARBA00022777"/>
    </source>
</evidence>
<dbReference type="Gene3D" id="3.30.565.10">
    <property type="entry name" value="Histidine kinase-like ATPase, C-terminal domain"/>
    <property type="match status" value="2"/>
</dbReference>
<dbReference type="PANTHER" id="PTHR43065:SF42">
    <property type="entry name" value="TWO-COMPONENT SENSOR PPRA"/>
    <property type="match status" value="1"/>
</dbReference>
<dbReference type="InterPro" id="IPR036890">
    <property type="entry name" value="HATPase_C_sf"/>
</dbReference>
<dbReference type="PANTHER" id="PTHR43065">
    <property type="entry name" value="SENSOR HISTIDINE KINASE"/>
    <property type="match status" value="1"/>
</dbReference>
<dbReference type="GO" id="GO:0004673">
    <property type="term" value="F:protein histidine kinase activity"/>
    <property type="evidence" value="ECO:0007669"/>
    <property type="project" value="UniProtKB-EC"/>
</dbReference>
<keyword evidence="7" id="KW-1185">Reference proteome</keyword>
<dbReference type="SMART" id="SM00387">
    <property type="entry name" value="HATPase_c"/>
    <property type="match status" value="1"/>
</dbReference>
<keyword evidence="4" id="KW-0902">Two-component regulatory system</keyword>
<dbReference type="SUPFAM" id="SSF55874">
    <property type="entry name" value="ATPase domain of HSP90 chaperone/DNA topoisomerase II/histidine kinase"/>
    <property type="match status" value="2"/>
</dbReference>
<dbReference type="EMBL" id="JAZBJZ010000159">
    <property type="protein sequence ID" value="MEE3719690.1"/>
    <property type="molecule type" value="Genomic_DNA"/>
</dbReference>
<dbReference type="Proteomes" id="UP001333818">
    <property type="component" value="Unassembled WGS sequence"/>
</dbReference>
<evidence type="ECO:0000256" key="2">
    <source>
        <dbReference type="ARBA" id="ARBA00012438"/>
    </source>
</evidence>
<dbReference type="PROSITE" id="PS50109">
    <property type="entry name" value="HIS_KIN"/>
    <property type="match status" value="1"/>
</dbReference>
<sequence>MAHFKFSPQILARLGEELISSFEQSIIELVKNAYDADATECAITLNNTRQVGGSIEISDNGVGMNADEIENRWFLIGKSQKNVNNRTPKYDRIPAGSKGLGRLAALRQGARVYLASRPENELGTEYYFEIDWYALDNSDSVDTVEFKIEQRSTNKGQGTDITIGNLHTILSDREVKKLARELILLSDPFGDPTGFTPTLIAPEFAELEERVSSAYFDAADYHLHASLDPNGKAEFSLRNPSGQILVAADAEAIAKKYSKSRYPNMRVEFDFWAFVFERESFSTRRVTIEEVKKWLDTMGNVSLYHRGLRVRPYGDPEDDWLEINKLRGRTPMTRPATSTSIGKIVVEDPEEMLLPKTDRLGFVDNEAFTQLKTFATDALRWMADYREKEAAKLTELKRTVKKRQLSQNVEIARENLTQAIRESVPVSVRPVVQDAYQKLEVAVEQEYEAIREDIQLYRSLATVGTTSATFAHESGKRVTLLDKATSRIETQGKRAFPDQYERILAIPVESLRKALAAIKNFVKFPVHLLKRGKRRSEEINIHNVIEESVTLFKPFLEVGSGITVEIQKNCQSSNIFGSVALLESILTNLLTNAGNAFFNTRGARLSNRKIIIRTENIGNRIAIRVMDNALGIKGVDVEDIWLPGITTNPDGTGLGLTIARDCAEDLGGEITAIANGELGGAEFIVLLPVIDYTRLGGENNGHSNPSATEL</sequence>
<dbReference type="PRINTS" id="PR00344">
    <property type="entry name" value="BCTRLSENSOR"/>
</dbReference>
<organism evidence="6 7">
    <name type="scientific">Tumidithrix elongata BACA0141</name>
    <dbReference type="NCBI Taxonomy" id="2716417"/>
    <lineage>
        <taxon>Bacteria</taxon>
        <taxon>Bacillati</taxon>
        <taxon>Cyanobacteriota</taxon>
        <taxon>Cyanophyceae</taxon>
        <taxon>Pseudanabaenales</taxon>
        <taxon>Pseudanabaenaceae</taxon>
        <taxon>Tumidithrix</taxon>
        <taxon>Tumidithrix elongata</taxon>
    </lineage>
</organism>
<keyword evidence="6" id="KW-0547">Nucleotide-binding</keyword>
<dbReference type="GO" id="GO:0005524">
    <property type="term" value="F:ATP binding"/>
    <property type="evidence" value="ECO:0007669"/>
    <property type="project" value="UniProtKB-KW"/>
</dbReference>
<dbReference type="InterPro" id="IPR003594">
    <property type="entry name" value="HATPase_dom"/>
</dbReference>
<dbReference type="AlphaFoldDB" id="A0AAW9PXB8"/>
<dbReference type="Pfam" id="PF02518">
    <property type="entry name" value="HATPase_c"/>
    <property type="match status" value="1"/>
</dbReference>
<feature type="domain" description="Histidine kinase" evidence="5">
    <location>
        <begin position="469"/>
        <end position="691"/>
    </location>
</feature>
<evidence type="ECO:0000313" key="7">
    <source>
        <dbReference type="Proteomes" id="UP001333818"/>
    </source>
</evidence>